<reference evidence="6 7" key="1">
    <citation type="submission" date="2023-07" db="EMBL/GenBank/DDBJ databases">
        <title>Genomic Encyclopedia of Type Strains, Phase IV (KMG-IV): sequencing the most valuable type-strain genomes for metagenomic binning, comparative biology and taxonomic classification.</title>
        <authorList>
            <person name="Goeker M."/>
        </authorList>
    </citation>
    <scope>NUCLEOTIDE SEQUENCE [LARGE SCALE GENOMIC DNA]</scope>
    <source>
        <strain evidence="6 7">DSM 16784</strain>
    </source>
</reference>
<dbReference type="InterPro" id="IPR036390">
    <property type="entry name" value="WH_DNA-bd_sf"/>
</dbReference>
<protein>
    <submittedName>
        <fullName evidence="6">DNA-binding transcriptional LysR family regulator</fullName>
    </submittedName>
</protein>
<evidence type="ECO:0000256" key="4">
    <source>
        <dbReference type="ARBA" id="ARBA00023163"/>
    </source>
</evidence>
<feature type="domain" description="HTH lysR-type" evidence="5">
    <location>
        <begin position="1"/>
        <end position="58"/>
    </location>
</feature>
<dbReference type="EMBL" id="JAUSUR010000007">
    <property type="protein sequence ID" value="MDQ0362733.1"/>
    <property type="molecule type" value="Genomic_DNA"/>
</dbReference>
<dbReference type="Pfam" id="PF03466">
    <property type="entry name" value="LysR_substrate"/>
    <property type="match status" value="1"/>
</dbReference>
<evidence type="ECO:0000256" key="3">
    <source>
        <dbReference type="ARBA" id="ARBA00023125"/>
    </source>
</evidence>
<dbReference type="Gene3D" id="3.40.190.290">
    <property type="match status" value="1"/>
</dbReference>
<dbReference type="InterPro" id="IPR036388">
    <property type="entry name" value="WH-like_DNA-bd_sf"/>
</dbReference>
<dbReference type="Gene3D" id="1.10.10.10">
    <property type="entry name" value="Winged helix-like DNA-binding domain superfamily/Winged helix DNA-binding domain"/>
    <property type="match status" value="1"/>
</dbReference>
<dbReference type="PROSITE" id="PS50931">
    <property type="entry name" value="HTH_LYSR"/>
    <property type="match status" value="1"/>
</dbReference>
<evidence type="ECO:0000313" key="6">
    <source>
        <dbReference type="EMBL" id="MDQ0362733.1"/>
    </source>
</evidence>
<keyword evidence="2" id="KW-0805">Transcription regulation</keyword>
<keyword evidence="4" id="KW-0804">Transcription</keyword>
<organism evidence="6 7">
    <name type="scientific">Breznakia pachnodae</name>
    <dbReference type="NCBI Taxonomy" id="265178"/>
    <lineage>
        <taxon>Bacteria</taxon>
        <taxon>Bacillati</taxon>
        <taxon>Bacillota</taxon>
        <taxon>Erysipelotrichia</taxon>
        <taxon>Erysipelotrichales</taxon>
        <taxon>Erysipelotrichaceae</taxon>
        <taxon>Breznakia</taxon>
    </lineage>
</organism>
<dbReference type="PANTHER" id="PTHR30419:SF8">
    <property type="entry name" value="NITROGEN ASSIMILATION TRANSCRIPTIONAL ACTIVATOR-RELATED"/>
    <property type="match status" value="1"/>
</dbReference>
<dbReference type="Pfam" id="PF00126">
    <property type="entry name" value="HTH_1"/>
    <property type="match status" value="1"/>
</dbReference>
<evidence type="ECO:0000256" key="2">
    <source>
        <dbReference type="ARBA" id="ARBA00023015"/>
    </source>
</evidence>
<dbReference type="PANTHER" id="PTHR30419">
    <property type="entry name" value="HTH-TYPE TRANSCRIPTIONAL REGULATOR YBHD"/>
    <property type="match status" value="1"/>
</dbReference>
<dbReference type="InterPro" id="IPR000847">
    <property type="entry name" value="LysR_HTH_N"/>
</dbReference>
<keyword evidence="7" id="KW-1185">Reference proteome</keyword>
<dbReference type="GO" id="GO:0003677">
    <property type="term" value="F:DNA binding"/>
    <property type="evidence" value="ECO:0007669"/>
    <property type="project" value="UniProtKB-KW"/>
</dbReference>
<dbReference type="Proteomes" id="UP001230220">
    <property type="component" value="Unassembled WGS sequence"/>
</dbReference>
<sequence>MELRSLYYFLTVAREENITRAAEKLHLTQPTLSRQLKQLEDELGKQLLVRGKRKIQLTDAGMLLRRRAEEILNLVQIAEKDLQSDEDTIEGQINIGSAECGASTTLLPEVIRSFSLQYPNVTYDLYTGNADLIKEELDKGLVDIGLLLEPVDIEKYDFIRLPHKERWGLLVNKNSELAEKKQIEAMDLKDIPLINTKREIVQNEIASWYHGRYEDLNIVATHNLLSNSVALVANGVGNIITIEGAYNNHINKDVIFIPLYPELFTGMVLVWKKHYALSPAVSKFLDTFYHSLNV</sequence>
<dbReference type="CDD" id="cd05466">
    <property type="entry name" value="PBP2_LTTR_substrate"/>
    <property type="match status" value="1"/>
</dbReference>
<evidence type="ECO:0000259" key="5">
    <source>
        <dbReference type="PROSITE" id="PS50931"/>
    </source>
</evidence>
<accession>A0ABU0E746</accession>
<dbReference type="InterPro" id="IPR005119">
    <property type="entry name" value="LysR_subst-bd"/>
</dbReference>
<comment type="caution">
    <text evidence="6">The sequence shown here is derived from an EMBL/GenBank/DDBJ whole genome shotgun (WGS) entry which is preliminary data.</text>
</comment>
<dbReference type="PRINTS" id="PR00039">
    <property type="entry name" value="HTHLYSR"/>
</dbReference>
<dbReference type="RefSeq" id="WP_307410663.1">
    <property type="nucleotide sequence ID" value="NZ_JAUSUR010000007.1"/>
</dbReference>
<keyword evidence="3 6" id="KW-0238">DNA-binding</keyword>
<dbReference type="InterPro" id="IPR050950">
    <property type="entry name" value="HTH-type_LysR_regulators"/>
</dbReference>
<gene>
    <name evidence="6" type="ORF">J2S15_003487</name>
</gene>
<proteinExistence type="inferred from homology"/>
<evidence type="ECO:0000313" key="7">
    <source>
        <dbReference type="Proteomes" id="UP001230220"/>
    </source>
</evidence>
<dbReference type="SUPFAM" id="SSF46785">
    <property type="entry name" value="Winged helix' DNA-binding domain"/>
    <property type="match status" value="1"/>
</dbReference>
<name>A0ABU0E746_9FIRM</name>
<dbReference type="SUPFAM" id="SSF53850">
    <property type="entry name" value="Periplasmic binding protein-like II"/>
    <property type="match status" value="1"/>
</dbReference>
<evidence type="ECO:0000256" key="1">
    <source>
        <dbReference type="ARBA" id="ARBA00009437"/>
    </source>
</evidence>
<comment type="similarity">
    <text evidence="1">Belongs to the LysR transcriptional regulatory family.</text>
</comment>